<evidence type="ECO:0000256" key="2">
    <source>
        <dbReference type="SAM" id="SignalP"/>
    </source>
</evidence>
<reference evidence="3" key="1">
    <citation type="submission" date="2018-01" db="EMBL/GenBank/DDBJ databases">
        <title>An insight into the sialome of Amazonian anophelines.</title>
        <authorList>
            <person name="Ribeiro J.M."/>
            <person name="Scarpassa V."/>
            <person name="Calvo E."/>
        </authorList>
    </citation>
    <scope>NUCLEOTIDE SEQUENCE</scope>
</reference>
<feature type="signal peptide" evidence="2">
    <location>
        <begin position="1"/>
        <end position="21"/>
    </location>
</feature>
<organism evidence="3">
    <name type="scientific">Anopheles darlingi</name>
    <name type="common">Mosquito</name>
    <dbReference type="NCBI Taxonomy" id="43151"/>
    <lineage>
        <taxon>Eukaryota</taxon>
        <taxon>Metazoa</taxon>
        <taxon>Ecdysozoa</taxon>
        <taxon>Arthropoda</taxon>
        <taxon>Hexapoda</taxon>
        <taxon>Insecta</taxon>
        <taxon>Pterygota</taxon>
        <taxon>Neoptera</taxon>
        <taxon>Endopterygota</taxon>
        <taxon>Diptera</taxon>
        <taxon>Nematocera</taxon>
        <taxon>Culicoidea</taxon>
        <taxon>Culicidae</taxon>
        <taxon>Anophelinae</taxon>
        <taxon>Anopheles</taxon>
    </lineage>
</organism>
<evidence type="ECO:0000256" key="1">
    <source>
        <dbReference type="SAM" id="MobiDB-lite"/>
    </source>
</evidence>
<dbReference type="AlphaFoldDB" id="A0A2M4DEJ9"/>
<feature type="compositionally biased region" description="Low complexity" evidence="1">
    <location>
        <begin position="88"/>
        <end position="103"/>
    </location>
</feature>
<feature type="region of interest" description="Disordered" evidence="1">
    <location>
        <begin position="62"/>
        <end position="103"/>
    </location>
</feature>
<name>A0A2M4DEJ9_ANODA</name>
<feature type="chain" id="PRO_5014954248" evidence="2">
    <location>
        <begin position="22"/>
        <end position="103"/>
    </location>
</feature>
<protein>
    <submittedName>
        <fullName evidence="3">Putative secreted protein</fullName>
    </submittedName>
</protein>
<keyword evidence="2" id="KW-0732">Signal</keyword>
<dbReference type="EMBL" id="GGFL01011798">
    <property type="protein sequence ID" value="MBW75976.1"/>
    <property type="molecule type" value="Transcribed_RNA"/>
</dbReference>
<sequence>MHFPLSLPLFLPVSRSPLCLCSLTLWHFTSQSLQLRRCSGEPRHKIGFGSQTTGPKTIETSLLSLSSPSSGGARTQTDDADDQRALRTSSTSSSSSSSRGVPI</sequence>
<evidence type="ECO:0000313" key="3">
    <source>
        <dbReference type="EMBL" id="MBW75976.1"/>
    </source>
</evidence>
<proteinExistence type="predicted"/>
<accession>A0A2M4DEJ9</accession>